<reference evidence="2 3" key="1">
    <citation type="submission" date="2016-02" db="EMBL/GenBank/DDBJ databases">
        <title>Genome analysis of coral dinoflagellate symbionts highlights evolutionary adaptations to a symbiotic lifestyle.</title>
        <authorList>
            <person name="Aranda M."/>
            <person name="Li Y."/>
            <person name="Liew Y.J."/>
            <person name="Baumgarten S."/>
            <person name="Simakov O."/>
            <person name="Wilson M."/>
            <person name="Piel J."/>
            <person name="Ashoor H."/>
            <person name="Bougouffa S."/>
            <person name="Bajic V.B."/>
            <person name="Ryu T."/>
            <person name="Ravasi T."/>
            <person name="Bayer T."/>
            <person name="Micklem G."/>
            <person name="Kim H."/>
            <person name="Bhak J."/>
            <person name="Lajeunesse T.C."/>
            <person name="Voolstra C.R."/>
        </authorList>
    </citation>
    <scope>NUCLEOTIDE SEQUENCE [LARGE SCALE GENOMIC DNA]</scope>
    <source>
        <strain evidence="2 3">CCMP2467</strain>
    </source>
</reference>
<feature type="region of interest" description="Disordered" evidence="1">
    <location>
        <begin position="285"/>
        <end position="309"/>
    </location>
</feature>
<feature type="region of interest" description="Disordered" evidence="1">
    <location>
        <begin position="1400"/>
        <end position="1431"/>
    </location>
</feature>
<accession>A0A1Q9CLS1</accession>
<keyword evidence="3" id="KW-1185">Reference proteome</keyword>
<evidence type="ECO:0000313" key="2">
    <source>
        <dbReference type="EMBL" id="OLP83856.1"/>
    </source>
</evidence>
<dbReference type="OrthoDB" id="414293at2759"/>
<gene>
    <name evidence="2" type="ORF">AK812_SmicGene35335</name>
</gene>
<dbReference type="EMBL" id="LSRX01001088">
    <property type="protein sequence ID" value="OLP83856.1"/>
    <property type="molecule type" value="Genomic_DNA"/>
</dbReference>
<dbReference type="Proteomes" id="UP000186817">
    <property type="component" value="Unassembled WGS sequence"/>
</dbReference>
<proteinExistence type="predicted"/>
<organism evidence="2 3">
    <name type="scientific">Symbiodinium microadriaticum</name>
    <name type="common">Dinoflagellate</name>
    <name type="synonym">Zooxanthella microadriatica</name>
    <dbReference type="NCBI Taxonomy" id="2951"/>
    <lineage>
        <taxon>Eukaryota</taxon>
        <taxon>Sar</taxon>
        <taxon>Alveolata</taxon>
        <taxon>Dinophyceae</taxon>
        <taxon>Suessiales</taxon>
        <taxon>Symbiodiniaceae</taxon>
        <taxon>Symbiodinium</taxon>
    </lineage>
</organism>
<evidence type="ECO:0000256" key="1">
    <source>
        <dbReference type="SAM" id="MobiDB-lite"/>
    </source>
</evidence>
<sequence>MTEPVIFRIPDPADEELRERESDAEAAEAEAEAAEETHVCAGGQRMRQHRAKMRAHRFAELLFLFVKTSDNKSVSLGTPVEGNFLFCVVELGQGCVKQLGAKEHLNQQDAWRARKLKLRDREKHSQQMTVKDSDSETVLLKCCFKSFFRFKKPIRLGPAQAADAGAWCRAPAGAANQGMVTPDPPSPATAMLALLPSGQAQWCFPPAVQSVILEALADCEGTFVSFASDEASQAEVQTTRRYLGRAFWMARLPPEVMRQLLESGGREAVFPAWLLATLGQELPKGGAADADHGAEDAESSSSESKRVRKPPMQEIMLGKLAYKLSSTVGIQDVIRTVLRMLVPDKLSLADSMNVSHKTVRVILLKLDALHSLSRRFVAPPGGRTRSATGFLRIARYISPDSSPQANYDYFCATEELLLYRSDELPRDDHGNLAPFKGFTHQKRSMLCTTIARGEGNTAAKANKMVHMIAVESGQSLFEEYRSEVRGFLSDQGTERGIASFPVRSCSDVRSIVGAQALQSEAVQEEFRGLPLFHSALHMPGTLHIVFNALEHALKQLDSWARFEKQLTAICRVCKDKSYSEVILVKMMKSATPEERGLLRRMDDLLDWRWDSLARVLRVWVPLYPTFKKYWNAAVFGGESSSVTIRAVTETLQDEHHFDMAVWTHQFSHEATKLAHFFEGCHCHEEQLTDPENREKIECCWKGRRLPWLAVGNLDRALREAMTNNEIGVLGHLLSRSSDIASRIAHMSDQCNKVFVAQVQQKLAYAQEMPWVFCATFAGYLGEPWGRVKAVLRPHLQIIDNMISNGQASVLDSVTHSLFGPTETGRMLREFVGSPDDVPLDRWPALFWKAQEYSFVSLSERSTEREHVGVKLAANRGLTKAGPAIVCSRKRRDQVLEMLEDEQQLSFLVANWRSRRIWSSLLEHVLNHQEVRRLDPAQKLSRLYGYSEEDHFKDCEDSARAEAVYRQALRDQTSAVAGQHKLPSASYQVVHWLKGHLATGVFFSLSTPVFEQIVDGRQTSDVEPAASLKTDVLLSALRTDCRPMVGNKVSVFCSVLDARPEARTDVRTFRPAAHISDPRLGRRSCVVVQRFHDVDVSEGGEDVRLSCTNVRVEVLDLARLCTAERLKTFCANCLLWRAMPVALALTVGDDSTVRSLQEEPDVVKLPNFVLDSDALEIFTQPVQEAVEVRHPPAEQKAEESVVLQVHGAPCSQREMEAIGQLLRARAIGIETAVYASDLEHYDGAALETLRERGLVICETDMFSDVRVALTGKLTYTSSLALGQPTLLWELDQTTLTRGQMPSRSKLELVRLLFVLGWEPGLSEQEWHLKQGEKHLPDDVLVCSIPFLRALLLSSLIWQKPGQLESIYLKGPLRYYEFLVDEDDLSSLRDASAQDIITRFAPTRKRPASRPQPRDPGAGVEVDPEAEDEDREELLQQLPEKANCRFFTCLANES</sequence>
<feature type="compositionally biased region" description="Acidic residues" evidence="1">
    <location>
        <begin position="1420"/>
        <end position="1430"/>
    </location>
</feature>
<evidence type="ECO:0000313" key="3">
    <source>
        <dbReference type="Proteomes" id="UP000186817"/>
    </source>
</evidence>
<feature type="non-terminal residue" evidence="2">
    <location>
        <position position="1452"/>
    </location>
</feature>
<comment type="caution">
    <text evidence="2">The sequence shown here is derived from an EMBL/GenBank/DDBJ whole genome shotgun (WGS) entry which is preliminary data.</text>
</comment>
<name>A0A1Q9CLS1_SYMMI</name>
<protein>
    <submittedName>
        <fullName evidence="2">Uncharacterized protein</fullName>
    </submittedName>
</protein>